<dbReference type="CDD" id="cd08432">
    <property type="entry name" value="PBP2_GcdR_TrpI_HvrB_AmpR_like"/>
    <property type="match status" value="1"/>
</dbReference>
<comment type="similarity">
    <text evidence="1">Belongs to the LysR transcriptional regulatory family.</text>
</comment>
<dbReference type="SUPFAM" id="SSF46785">
    <property type="entry name" value="Winged helix' DNA-binding domain"/>
    <property type="match status" value="1"/>
</dbReference>
<dbReference type="PANTHER" id="PTHR30537">
    <property type="entry name" value="HTH-TYPE TRANSCRIPTIONAL REGULATOR"/>
    <property type="match status" value="1"/>
</dbReference>
<evidence type="ECO:0000256" key="3">
    <source>
        <dbReference type="ARBA" id="ARBA00023125"/>
    </source>
</evidence>
<dbReference type="RefSeq" id="WP_163232895.1">
    <property type="nucleotide sequence ID" value="NZ_BMLD01000011.1"/>
</dbReference>
<dbReference type="InterPro" id="IPR036390">
    <property type="entry name" value="WH_DNA-bd_sf"/>
</dbReference>
<sequence>MRRLPPLSALRAFEAAARRLSFRLAAEELAVTPTAVSHQVRQLEAHLGQPLFVRGVRSVSLTAAGARLFPVLMDGLDAFERTVANLRVESGRRVVTLSTTMAFAARRLAGRVEAFRAANPDLDLRLLATDDPVDLRAGEADAAVRYGLGPWPGLVSEPLVDDRFAPVCSPRLGLAEPGGLAAQTLIHAEWRHPGADAPTWRLWARQAGRTDLDVEAGPRFTDDSHAIQAAAAGQGVVLTSLTLVAEELAAGLLVQPFGPVLAGRRFELVYPPAARDGQAVSALRRWLAEVMA</sequence>
<dbReference type="InterPro" id="IPR058163">
    <property type="entry name" value="LysR-type_TF_proteobact-type"/>
</dbReference>
<accession>A0ABU1N0L5</accession>
<dbReference type="Gene3D" id="1.10.10.10">
    <property type="entry name" value="Winged helix-like DNA-binding domain superfamily/Winged helix DNA-binding domain"/>
    <property type="match status" value="1"/>
</dbReference>
<keyword evidence="2" id="KW-0805">Transcription regulation</keyword>
<dbReference type="SUPFAM" id="SSF53850">
    <property type="entry name" value="Periplasmic binding protein-like II"/>
    <property type="match status" value="1"/>
</dbReference>
<dbReference type="PROSITE" id="PS50931">
    <property type="entry name" value="HTH_LYSR"/>
    <property type="match status" value="1"/>
</dbReference>
<dbReference type="InterPro" id="IPR005119">
    <property type="entry name" value="LysR_subst-bd"/>
</dbReference>
<reference evidence="6 7" key="1">
    <citation type="submission" date="2023-07" db="EMBL/GenBank/DDBJ databases">
        <title>Sorghum-associated microbial communities from plants grown in Nebraska, USA.</title>
        <authorList>
            <person name="Schachtman D."/>
        </authorList>
    </citation>
    <scope>NUCLEOTIDE SEQUENCE [LARGE SCALE GENOMIC DNA]</scope>
    <source>
        <strain evidence="6 7">DS2154</strain>
    </source>
</reference>
<dbReference type="PANTHER" id="PTHR30537:SF26">
    <property type="entry name" value="GLYCINE CLEAVAGE SYSTEM TRANSCRIPTIONAL ACTIVATOR"/>
    <property type="match status" value="1"/>
</dbReference>
<feature type="domain" description="HTH lysR-type" evidence="5">
    <location>
        <begin position="5"/>
        <end position="62"/>
    </location>
</feature>
<evidence type="ECO:0000256" key="1">
    <source>
        <dbReference type="ARBA" id="ARBA00009437"/>
    </source>
</evidence>
<dbReference type="Pfam" id="PF03466">
    <property type="entry name" value="LysR_substrate"/>
    <property type="match status" value="1"/>
</dbReference>
<dbReference type="InterPro" id="IPR036388">
    <property type="entry name" value="WH-like_DNA-bd_sf"/>
</dbReference>
<evidence type="ECO:0000313" key="7">
    <source>
        <dbReference type="Proteomes" id="UP001262754"/>
    </source>
</evidence>
<evidence type="ECO:0000256" key="4">
    <source>
        <dbReference type="ARBA" id="ARBA00023163"/>
    </source>
</evidence>
<evidence type="ECO:0000256" key="2">
    <source>
        <dbReference type="ARBA" id="ARBA00023015"/>
    </source>
</evidence>
<organism evidence="6 7">
    <name type="scientific">Caulobacter rhizosphaerae</name>
    <dbReference type="NCBI Taxonomy" id="2010972"/>
    <lineage>
        <taxon>Bacteria</taxon>
        <taxon>Pseudomonadati</taxon>
        <taxon>Pseudomonadota</taxon>
        <taxon>Alphaproteobacteria</taxon>
        <taxon>Caulobacterales</taxon>
        <taxon>Caulobacteraceae</taxon>
        <taxon>Caulobacter</taxon>
    </lineage>
</organism>
<dbReference type="EMBL" id="JAVDRL010000007">
    <property type="protein sequence ID" value="MDR6531962.1"/>
    <property type="molecule type" value="Genomic_DNA"/>
</dbReference>
<name>A0ABU1N0L5_9CAUL</name>
<keyword evidence="4" id="KW-0804">Transcription</keyword>
<dbReference type="PRINTS" id="PR00039">
    <property type="entry name" value="HTHLYSR"/>
</dbReference>
<comment type="caution">
    <text evidence="6">The sequence shown here is derived from an EMBL/GenBank/DDBJ whole genome shotgun (WGS) entry which is preliminary data.</text>
</comment>
<dbReference type="Proteomes" id="UP001262754">
    <property type="component" value="Unassembled WGS sequence"/>
</dbReference>
<proteinExistence type="inferred from homology"/>
<dbReference type="Pfam" id="PF00126">
    <property type="entry name" value="HTH_1"/>
    <property type="match status" value="1"/>
</dbReference>
<evidence type="ECO:0000259" key="5">
    <source>
        <dbReference type="PROSITE" id="PS50931"/>
    </source>
</evidence>
<protein>
    <submittedName>
        <fullName evidence="6">LysR family glycine cleavage system transcriptional activator</fullName>
    </submittedName>
</protein>
<dbReference type="InterPro" id="IPR000847">
    <property type="entry name" value="LysR_HTH_N"/>
</dbReference>
<keyword evidence="7" id="KW-1185">Reference proteome</keyword>
<dbReference type="Gene3D" id="3.40.190.10">
    <property type="entry name" value="Periplasmic binding protein-like II"/>
    <property type="match status" value="2"/>
</dbReference>
<evidence type="ECO:0000313" key="6">
    <source>
        <dbReference type="EMBL" id="MDR6531962.1"/>
    </source>
</evidence>
<keyword evidence="3" id="KW-0238">DNA-binding</keyword>
<gene>
    <name evidence="6" type="ORF">J2800_002715</name>
</gene>